<keyword evidence="1" id="KW-1133">Transmembrane helix</keyword>
<evidence type="ECO:0000313" key="2">
    <source>
        <dbReference type="EMBL" id="KZK73977.1"/>
    </source>
</evidence>
<sequence>MASRPFNPHALRHWFKALALSPGVLFSATYLLLHLGTAVYLNTAFISDLRALVLHQTDRQMELSVSFLTAGPSLDSITLKHVGIHPSTGSKQAQPQTPVNMAFPCPDLSLLVFSSPMREARERAVCDSILASCAPSFRHSGGFPQ</sequence>
<dbReference type="Proteomes" id="UP000076481">
    <property type="component" value="Unassembled WGS sequence"/>
</dbReference>
<comment type="caution">
    <text evidence="2">The sequence shown here is derived from an EMBL/GenBank/DDBJ whole genome shotgun (WGS) entry which is preliminary data.</text>
</comment>
<gene>
    <name evidence="2" type="ORF">A3K90_07065</name>
</gene>
<protein>
    <submittedName>
        <fullName evidence="2">Uncharacterized protein</fullName>
    </submittedName>
</protein>
<name>A0A165LFM9_PELLU</name>
<accession>A0A165LFM9</accession>
<reference evidence="2 3" key="1">
    <citation type="submission" date="2016-03" db="EMBL/GenBank/DDBJ databases">
        <title>Speciation and ecological success in dimly lit waters: horizontal gene transfer in a green sulfur bacteria bloom unveiled by metagenomic assembly.</title>
        <authorList>
            <person name="Llorens-Mares T."/>
            <person name="Liu Z."/>
            <person name="Allen L.Z."/>
            <person name="Rusch D.B."/>
            <person name="Craig M.T."/>
            <person name="Dupont C.L."/>
            <person name="Bryant D.A."/>
            <person name="Casamayor E.O."/>
        </authorList>
    </citation>
    <scope>NUCLEOTIDE SEQUENCE [LARGE SCALE GENOMIC DNA]</scope>
    <source>
        <strain evidence="2">CIII</strain>
    </source>
</reference>
<dbReference type="AlphaFoldDB" id="A0A165LFM9"/>
<keyword evidence="1" id="KW-0812">Transmembrane</keyword>
<evidence type="ECO:0000256" key="1">
    <source>
        <dbReference type="SAM" id="Phobius"/>
    </source>
</evidence>
<dbReference type="RefSeq" id="WP_303681772.1">
    <property type="nucleotide sequence ID" value="NZ_LVWG01000032.1"/>
</dbReference>
<proteinExistence type="predicted"/>
<organism evidence="2 3">
    <name type="scientific">Pelodictyon luteolum</name>
    <dbReference type="NCBI Taxonomy" id="1100"/>
    <lineage>
        <taxon>Bacteria</taxon>
        <taxon>Pseudomonadati</taxon>
        <taxon>Chlorobiota</taxon>
        <taxon>Chlorobiia</taxon>
        <taxon>Chlorobiales</taxon>
        <taxon>Chlorobiaceae</taxon>
        <taxon>Chlorobium/Pelodictyon group</taxon>
        <taxon>Pelodictyon</taxon>
    </lineage>
</organism>
<evidence type="ECO:0000313" key="3">
    <source>
        <dbReference type="Proteomes" id="UP000076481"/>
    </source>
</evidence>
<feature type="transmembrane region" description="Helical" evidence="1">
    <location>
        <begin position="20"/>
        <end position="41"/>
    </location>
</feature>
<dbReference type="EMBL" id="LVWG01000032">
    <property type="protein sequence ID" value="KZK73977.1"/>
    <property type="molecule type" value="Genomic_DNA"/>
</dbReference>
<keyword evidence="1" id="KW-0472">Membrane</keyword>